<gene>
    <name evidence="2" type="ORF">Ani05nite_53370</name>
</gene>
<dbReference type="AlphaFoldDB" id="A0A919JLE3"/>
<accession>A0A919JLE3</accession>
<protein>
    <submittedName>
        <fullName evidence="2">Uncharacterized protein</fullName>
    </submittedName>
</protein>
<dbReference type="Proteomes" id="UP000647172">
    <property type="component" value="Unassembled WGS sequence"/>
</dbReference>
<evidence type="ECO:0000313" key="2">
    <source>
        <dbReference type="EMBL" id="GIE51803.1"/>
    </source>
</evidence>
<keyword evidence="3" id="KW-1185">Reference proteome</keyword>
<evidence type="ECO:0000313" key="3">
    <source>
        <dbReference type="Proteomes" id="UP000647172"/>
    </source>
</evidence>
<reference evidence="2" key="1">
    <citation type="submission" date="2021-01" db="EMBL/GenBank/DDBJ databases">
        <title>Whole genome shotgun sequence of Actinoplanes nipponensis NBRC 14063.</title>
        <authorList>
            <person name="Komaki H."/>
            <person name="Tamura T."/>
        </authorList>
    </citation>
    <scope>NUCLEOTIDE SEQUENCE</scope>
    <source>
        <strain evidence="2">NBRC 14063</strain>
    </source>
</reference>
<name>A0A919JLE3_9ACTN</name>
<evidence type="ECO:0000256" key="1">
    <source>
        <dbReference type="SAM" id="MobiDB-lite"/>
    </source>
</evidence>
<comment type="caution">
    <text evidence="2">The sequence shown here is derived from an EMBL/GenBank/DDBJ whole genome shotgun (WGS) entry which is preliminary data.</text>
</comment>
<feature type="region of interest" description="Disordered" evidence="1">
    <location>
        <begin position="34"/>
        <end position="57"/>
    </location>
</feature>
<dbReference type="EMBL" id="BOMQ01000063">
    <property type="protein sequence ID" value="GIE51803.1"/>
    <property type="molecule type" value="Genomic_DNA"/>
</dbReference>
<sequence length="57" mass="5743">MLCGQARTQDPTPDELADVLCPVLLLARHHDVEGSADAGGAGEPRGTPPGAHVGKTG</sequence>
<proteinExistence type="predicted"/>
<organism evidence="2 3">
    <name type="scientific">Actinoplanes nipponensis</name>
    <dbReference type="NCBI Taxonomy" id="135950"/>
    <lineage>
        <taxon>Bacteria</taxon>
        <taxon>Bacillati</taxon>
        <taxon>Actinomycetota</taxon>
        <taxon>Actinomycetes</taxon>
        <taxon>Micromonosporales</taxon>
        <taxon>Micromonosporaceae</taxon>
        <taxon>Actinoplanes</taxon>
    </lineage>
</organism>